<accession>A0A8H5D6R9</accession>
<proteinExistence type="predicted"/>
<dbReference type="Proteomes" id="UP000559027">
    <property type="component" value="Unassembled WGS sequence"/>
</dbReference>
<feature type="region of interest" description="Disordered" evidence="1">
    <location>
        <begin position="151"/>
        <end position="271"/>
    </location>
</feature>
<gene>
    <name evidence="2" type="ORF">D9756_007023</name>
</gene>
<feature type="compositionally biased region" description="Low complexity" evidence="1">
    <location>
        <begin position="315"/>
        <end position="324"/>
    </location>
</feature>
<feature type="compositionally biased region" description="Basic residues" evidence="1">
    <location>
        <begin position="373"/>
        <end position="383"/>
    </location>
</feature>
<dbReference type="EMBL" id="JAACJO010000009">
    <property type="protein sequence ID" value="KAF5354204.1"/>
    <property type="molecule type" value="Genomic_DNA"/>
</dbReference>
<feature type="region of interest" description="Disordered" evidence="1">
    <location>
        <begin position="286"/>
        <end position="509"/>
    </location>
</feature>
<protein>
    <submittedName>
        <fullName evidence="2">Uncharacterized protein</fullName>
    </submittedName>
</protein>
<feature type="compositionally biased region" description="Low complexity" evidence="1">
    <location>
        <begin position="451"/>
        <end position="465"/>
    </location>
</feature>
<feature type="compositionally biased region" description="Polar residues" evidence="1">
    <location>
        <begin position="84"/>
        <end position="112"/>
    </location>
</feature>
<dbReference type="OrthoDB" id="3063784at2759"/>
<evidence type="ECO:0000313" key="2">
    <source>
        <dbReference type="EMBL" id="KAF5354204.1"/>
    </source>
</evidence>
<feature type="compositionally biased region" description="Low complexity" evidence="1">
    <location>
        <begin position="193"/>
        <end position="202"/>
    </location>
</feature>
<reference evidence="2 3" key="1">
    <citation type="journal article" date="2020" name="ISME J.">
        <title>Uncovering the hidden diversity of litter-decomposition mechanisms in mushroom-forming fungi.</title>
        <authorList>
            <person name="Floudas D."/>
            <person name="Bentzer J."/>
            <person name="Ahren D."/>
            <person name="Johansson T."/>
            <person name="Persson P."/>
            <person name="Tunlid A."/>
        </authorList>
    </citation>
    <scope>NUCLEOTIDE SEQUENCE [LARGE SCALE GENOMIC DNA]</scope>
    <source>
        <strain evidence="2 3">CBS 146.42</strain>
    </source>
</reference>
<feature type="compositionally biased region" description="Low complexity" evidence="1">
    <location>
        <begin position="344"/>
        <end position="363"/>
    </location>
</feature>
<evidence type="ECO:0000256" key="1">
    <source>
        <dbReference type="SAM" id="MobiDB-lite"/>
    </source>
</evidence>
<feature type="compositionally biased region" description="Polar residues" evidence="1">
    <location>
        <begin position="297"/>
        <end position="309"/>
    </location>
</feature>
<feature type="compositionally biased region" description="Low complexity" evidence="1">
    <location>
        <begin position="472"/>
        <end position="488"/>
    </location>
</feature>
<evidence type="ECO:0000313" key="3">
    <source>
        <dbReference type="Proteomes" id="UP000559027"/>
    </source>
</evidence>
<name>A0A8H5D6R9_9AGAR</name>
<feature type="compositionally biased region" description="Pro residues" evidence="1">
    <location>
        <begin position="258"/>
        <end position="268"/>
    </location>
</feature>
<comment type="caution">
    <text evidence="2">The sequence shown here is derived from an EMBL/GenBank/DDBJ whole genome shotgun (WGS) entry which is preliminary data.</text>
</comment>
<feature type="compositionally biased region" description="Polar residues" evidence="1">
    <location>
        <begin position="234"/>
        <end position="244"/>
    </location>
</feature>
<feature type="region of interest" description="Disordered" evidence="1">
    <location>
        <begin position="65"/>
        <end position="133"/>
    </location>
</feature>
<sequence length="528" mass="55954">MDLDNISNDTRIPFASDSVEWQGSQTACAALDSLLSEATFVSDFQSSRDFAKETSRNHFNGTSFAHASTSSSGSSHSFAIAEGSSRQVVNDTRSSRSSALNNQSPASSWSGSSDHRARQSRPSASPAVDAQPVVDPDQFLSMLKGISQRIDGGIRSDASTSRDSLRRRPPSKRIASSSGPSGKRAKHDVLVNSSIRSVSESSGKGKGREVGAWSCTSTNTDPLVGSSVGRPKSRNGQSGGTISNAMEVDPPSSSCEIMPPPPVPPLKAKPPAVASSFIHSLANRTRKSYRPLLPSGPASQPKLSSQSRDPPSTPTCPSAPSSTPKLHPLLDTERKKRRLKLERTISASLASSPAESSSTSNSSLQIDSPAPTVHRHQSNRHNLRTLPLSQNRVVGNASRLPPLGMRRTHTFPSTPHKPSIAGVEPKASLPTKQKSFRPPVLSSSQPPPSTPSATSSSRSTVPSSHSSERTFASSKTSPPTSTDTPSAKSGDEEMEDLPPSSDADISFGDAISLDVDMDALEETMRKYD</sequence>
<dbReference type="AlphaFoldDB" id="A0A8H5D6R9"/>
<keyword evidence="3" id="KW-1185">Reference proteome</keyword>
<organism evidence="2 3">
    <name type="scientific">Leucocoprinus leucothites</name>
    <dbReference type="NCBI Taxonomy" id="201217"/>
    <lineage>
        <taxon>Eukaryota</taxon>
        <taxon>Fungi</taxon>
        <taxon>Dikarya</taxon>
        <taxon>Basidiomycota</taxon>
        <taxon>Agaricomycotina</taxon>
        <taxon>Agaricomycetes</taxon>
        <taxon>Agaricomycetidae</taxon>
        <taxon>Agaricales</taxon>
        <taxon>Agaricineae</taxon>
        <taxon>Agaricaceae</taxon>
        <taxon>Leucocoprinus</taxon>
    </lineage>
</organism>
<feature type="compositionally biased region" description="Low complexity" evidence="1">
    <location>
        <begin position="65"/>
        <end position="78"/>
    </location>
</feature>